<protein>
    <submittedName>
        <fullName evidence="2">Sugar phosphate isomerase/epimerase</fullName>
    </submittedName>
</protein>
<dbReference type="InterPro" id="IPR036237">
    <property type="entry name" value="Xyl_isomerase-like_sf"/>
</dbReference>
<keyword evidence="2" id="KW-0413">Isomerase</keyword>
<dbReference type="InterPro" id="IPR013022">
    <property type="entry name" value="Xyl_isomerase-like_TIM-brl"/>
</dbReference>
<dbReference type="PANTHER" id="PTHR12110:SF41">
    <property type="entry name" value="INOSOSE DEHYDRATASE"/>
    <property type="match status" value="1"/>
</dbReference>
<evidence type="ECO:0000313" key="3">
    <source>
        <dbReference type="Proteomes" id="UP000509346"/>
    </source>
</evidence>
<dbReference type="SUPFAM" id="SSF51658">
    <property type="entry name" value="Xylose isomerase-like"/>
    <property type="match status" value="1"/>
</dbReference>
<keyword evidence="3" id="KW-1185">Reference proteome</keyword>
<dbReference type="GeneID" id="56085234"/>
<dbReference type="PANTHER" id="PTHR12110">
    <property type="entry name" value="HYDROXYPYRUVATE ISOMERASE"/>
    <property type="match status" value="1"/>
</dbReference>
<dbReference type="GO" id="GO:0016853">
    <property type="term" value="F:isomerase activity"/>
    <property type="evidence" value="ECO:0007669"/>
    <property type="project" value="UniProtKB-KW"/>
</dbReference>
<feature type="domain" description="Xylose isomerase-like TIM barrel" evidence="1">
    <location>
        <begin position="105"/>
        <end position="240"/>
    </location>
</feature>
<organism evidence="2 3">
    <name type="scientific">Halosimplex pelagicum</name>
    <dbReference type="NCBI Taxonomy" id="869886"/>
    <lineage>
        <taxon>Archaea</taxon>
        <taxon>Methanobacteriati</taxon>
        <taxon>Methanobacteriota</taxon>
        <taxon>Stenosarchaea group</taxon>
        <taxon>Halobacteria</taxon>
        <taxon>Halobacteriales</taxon>
        <taxon>Haloarculaceae</taxon>
        <taxon>Halosimplex</taxon>
    </lineage>
</organism>
<dbReference type="EMBL" id="CP058909">
    <property type="protein sequence ID" value="QLH84063.1"/>
    <property type="molecule type" value="Genomic_DNA"/>
</dbReference>
<sequence length="250" mass="27275">MSRDYDIGVQSVVFRDFSLGDLLSELDETEVTHLELWGHHLGPDHDDATVAAGLDAVDTADVSVCGYGVVDLESPNEAREHAAFADRLGADYLTVNYPPAADAITEELIEVAGAFDLDVGIHNYSSVHHDDLSRVFSTVDDARGVLDRYDHERLGLCIDTGHFLVEDVRPDEVVRDLGDRIVACHLKDTSDAEIEDVPGAGRLDVASFVDLLEGHADLTAPLVIEYELPQDRATDALREAVGTVRRALDD</sequence>
<dbReference type="Proteomes" id="UP000509346">
    <property type="component" value="Chromosome"/>
</dbReference>
<name>A0A7D5P9G0_9EURY</name>
<gene>
    <name evidence="2" type="ORF">HZS54_21555</name>
</gene>
<dbReference type="InterPro" id="IPR050312">
    <property type="entry name" value="IolE/XylAMocC-like"/>
</dbReference>
<dbReference type="Gene3D" id="3.20.20.150">
    <property type="entry name" value="Divalent-metal-dependent TIM barrel enzymes"/>
    <property type="match status" value="1"/>
</dbReference>
<proteinExistence type="predicted"/>
<evidence type="ECO:0000259" key="1">
    <source>
        <dbReference type="Pfam" id="PF01261"/>
    </source>
</evidence>
<evidence type="ECO:0000313" key="2">
    <source>
        <dbReference type="EMBL" id="QLH84063.1"/>
    </source>
</evidence>
<dbReference type="RefSeq" id="WP_179919161.1">
    <property type="nucleotide sequence ID" value="NZ_CP058909.1"/>
</dbReference>
<reference evidence="2 3" key="1">
    <citation type="submission" date="2020-07" db="EMBL/GenBank/DDBJ databases">
        <title>Halosimplex litoreum sp. nov. and Halosimplex rubrum sp. nov., isolated from different salt environments.</title>
        <authorList>
            <person name="Cui H."/>
        </authorList>
    </citation>
    <scope>NUCLEOTIDE SEQUENCE [LARGE SCALE GENOMIC DNA]</scope>
    <source>
        <strain evidence="2 3">R2</strain>
    </source>
</reference>
<dbReference type="KEGG" id="hpel:HZS54_21555"/>
<accession>A0A7D5P9G0</accession>
<dbReference type="Pfam" id="PF01261">
    <property type="entry name" value="AP_endonuc_2"/>
    <property type="match status" value="1"/>
</dbReference>
<dbReference type="AlphaFoldDB" id="A0A7D5P9G0"/>
<dbReference type="OrthoDB" id="372143at2157"/>